<protein>
    <submittedName>
        <fullName evidence="1">Uncharacterized protein</fullName>
    </submittedName>
</protein>
<dbReference type="Proteomes" id="UP001256588">
    <property type="component" value="Unassembled WGS sequence"/>
</dbReference>
<gene>
    <name evidence="1" type="ORF">J2W68_000723</name>
</gene>
<comment type="caution">
    <text evidence="1">The sequence shown here is derived from an EMBL/GenBank/DDBJ whole genome shotgun (WGS) entry which is preliminary data.</text>
</comment>
<name>A0ABU1XTD1_9GAMM</name>
<organism evidence="1 2">
    <name type="scientific">Luteimonas terrae</name>
    <dbReference type="NCBI Taxonomy" id="1530191"/>
    <lineage>
        <taxon>Bacteria</taxon>
        <taxon>Pseudomonadati</taxon>
        <taxon>Pseudomonadota</taxon>
        <taxon>Gammaproteobacteria</taxon>
        <taxon>Lysobacterales</taxon>
        <taxon>Lysobacteraceae</taxon>
        <taxon>Luteimonas</taxon>
    </lineage>
</organism>
<evidence type="ECO:0000313" key="2">
    <source>
        <dbReference type="Proteomes" id="UP001256588"/>
    </source>
</evidence>
<evidence type="ECO:0000313" key="1">
    <source>
        <dbReference type="EMBL" id="MDR7192015.1"/>
    </source>
</evidence>
<dbReference type="EMBL" id="JAVDWO010000002">
    <property type="protein sequence ID" value="MDR7192015.1"/>
    <property type="molecule type" value="Genomic_DNA"/>
</dbReference>
<keyword evidence="2" id="KW-1185">Reference proteome</keyword>
<reference evidence="1 2" key="1">
    <citation type="submission" date="2023-07" db="EMBL/GenBank/DDBJ databases">
        <title>Sorghum-associated microbial communities from plants grown in Nebraska, USA.</title>
        <authorList>
            <person name="Schachtman D."/>
        </authorList>
    </citation>
    <scope>NUCLEOTIDE SEQUENCE [LARGE SCALE GENOMIC DNA]</scope>
    <source>
        <strain evidence="1 2">4099</strain>
    </source>
</reference>
<proteinExistence type="predicted"/>
<accession>A0ABU1XTD1</accession>
<sequence length="399" mass="42194">MDVCSTTERNSLATEIRSAEPLTEFEAWQVRAEFSGRVTELVTGLNTLLDSIAAREELMDVQVELGVHDIAGRSETDYRESLRQDPVYSEIRAASAELAQYLDEELPHALPAFEPPPLLATAPRDDTALLQAAYTALNRATSYDATDPSTLENVHSVLETTMKVYDNVDRAVGLFGGTMPVMAERISQAVTATTAVSDLVSGISRMQQGNYSAGTMLETGLAAGELVGGAAWLAGRTVPGLGPALVVGELFDKVVSTIEQRAQFQAMTAEGMSAAGLPASVVDGLAGADFASIRALQSAGVTREHILELSQTAPNALGMPVELTAALVEVLPLRGEALADALAVAGTHVEPLFHTAAAIAHSGERGPTTPENFATWLEMGPEPLAPPLEAFNELLRDSD</sequence>
<dbReference type="RefSeq" id="WP_310232855.1">
    <property type="nucleotide sequence ID" value="NZ_JAVDWO010000002.1"/>
</dbReference>